<dbReference type="SUPFAM" id="SSF52218">
    <property type="entry name" value="Flavoproteins"/>
    <property type="match status" value="1"/>
</dbReference>
<reference evidence="4" key="3">
    <citation type="journal article" date="2011" name="PLoS ONE">
        <title>Genome sequence of a mesophilic hydrogenotrophic methanogen Methanocella paludicola, the first cultivated representative of the order Methanocellales.</title>
        <authorList>
            <person name="Sakai S."/>
            <person name="Takaki Y."/>
            <person name="Shimamura S."/>
            <person name="Sekine M."/>
            <person name="Tajima T."/>
            <person name="Kosugi H."/>
            <person name="Ichikawa N."/>
            <person name="Tasumi E."/>
            <person name="Hiraki A.T."/>
            <person name="Shimizu A."/>
            <person name="Kato Y."/>
            <person name="Nishiko R."/>
            <person name="Mori K."/>
            <person name="Fujita N."/>
            <person name="Imachi H."/>
            <person name="Takai K."/>
        </authorList>
    </citation>
    <scope>NUCLEOTIDE SEQUENCE [LARGE SCALE GENOMIC DNA]</scope>
    <source>
        <strain evidence="4">DSM 17711 / JCM 13418 / NBRC 101707 / SANAE</strain>
    </source>
</reference>
<dbReference type="PROSITE" id="PS50902">
    <property type="entry name" value="FLAVODOXIN_LIKE"/>
    <property type="match status" value="1"/>
</dbReference>
<dbReference type="Gene3D" id="3.40.50.360">
    <property type="match status" value="1"/>
</dbReference>
<dbReference type="GeneID" id="8682570"/>
<dbReference type="InParanoid" id="D1Z2P5"/>
<gene>
    <name evidence="3" type="ordered locus">MCP_2895</name>
</gene>
<accession>D1Z2P5</accession>
<dbReference type="AlphaFoldDB" id="D1Z2P5"/>
<feature type="transmembrane region" description="Helical" evidence="1">
    <location>
        <begin position="6"/>
        <end position="30"/>
    </location>
</feature>
<dbReference type="InterPro" id="IPR008254">
    <property type="entry name" value="Flavodoxin/NO_synth"/>
</dbReference>
<dbReference type="KEGG" id="mpd:MCP_2895"/>
<keyword evidence="1" id="KW-0472">Membrane</keyword>
<feature type="domain" description="Flavodoxin-like" evidence="2">
    <location>
        <begin position="54"/>
        <end position="188"/>
    </location>
</feature>
<evidence type="ECO:0000259" key="2">
    <source>
        <dbReference type="PROSITE" id="PS50902"/>
    </source>
</evidence>
<dbReference type="STRING" id="304371.MCP_2895"/>
<keyword evidence="4" id="KW-1185">Reference proteome</keyword>
<evidence type="ECO:0000313" key="3">
    <source>
        <dbReference type="EMBL" id="BAI62967.1"/>
    </source>
</evidence>
<name>D1Z2P5_METPS</name>
<organism evidence="3 4">
    <name type="scientific">Methanocella paludicola (strain DSM 17711 / JCM 13418 / NBRC 101707 / SANAE)</name>
    <dbReference type="NCBI Taxonomy" id="304371"/>
    <lineage>
        <taxon>Archaea</taxon>
        <taxon>Methanobacteriati</taxon>
        <taxon>Methanobacteriota</taxon>
        <taxon>Stenosarchaea group</taxon>
        <taxon>Methanomicrobia</taxon>
        <taxon>Methanocellales</taxon>
        <taxon>Methanocellaceae</taxon>
        <taxon>Methanocella</taxon>
    </lineage>
</organism>
<dbReference type="OrthoDB" id="71527at2157"/>
<reference evidence="3 4" key="2">
    <citation type="journal article" date="2008" name="Int. J. Syst. Evol. Microbiol.">
        <title>Methanocella paludicola gen. nov., sp. nov., a methane-producing archaeon, the first isolate of the lineage 'Rice Cluster I', and proposal of the new archaeal order Methanocellales ord. nov.</title>
        <authorList>
            <person name="Sakai S."/>
            <person name="Imachi H."/>
            <person name="Hanada S."/>
            <person name="Ohashi A."/>
            <person name="Harada H."/>
            <person name="Kamagata Y."/>
        </authorList>
    </citation>
    <scope>NUCLEOTIDE SEQUENCE [LARGE SCALE GENOMIC DNA]</scope>
    <source>
        <strain evidence="4">DSM 17711 / JCM 13418 / NBRC 101707 / SANAE</strain>
    </source>
</reference>
<dbReference type="RefSeq" id="WP_012901637.1">
    <property type="nucleotide sequence ID" value="NC_013665.1"/>
</dbReference>
<evidence type="ECO:0000313" key="4">
    <source>
        <dbReference type="Proteomes" id="UP000001882"/>
    </source>
</evidence>
<dbReference type="GO" id="GO:0010181">
    <property type="term" value="F:FMN binding"/>
    <property type="evidence" value="ECO:0007669"/>
    <property type="project" value="InterPro"/>
</dbReference>
<protein>
    <recommendedName>
        <fullName evidence="2">Flavodoxin-like domain-containing protein</fullName>
    </recommendedName>
</protein>
<reference evidence="3 4" key="1">
    <citation type="journal article" date="2007" name="Appl. Environ. Microbiol.">
        <title>Isolation of key methanogens for global methane emission from rice paddy fields: a novel isolate affiliated with the clone cluster rice cluster I.</title>
        <authorList>
            <person name="Sakai S."/>
            <person name="Imachi H."/>
            <person name="Sekiguchi Y."/>
            <person name="Ohashi A."/>
            <person name="Harada H."/>
            <person name="Kamagata Y."/>
        </authorList>
    </citation>
    <scope>NUCLEOTIDE SEQUENCE [LARGE SCALE GENOMIC DNA]</scope>
    <source>
        <strain evidence="4">DSM 17711 / JCM 13418 / NBRC 101707 / SANAE</strain>
    </source>
</reference>
<dbReference type="EMBL" id="AP011532">
    <property type="protein sequence ID" value="BAI62967.1"/>
    <property type="molecule type" value="Genomic_DNA"/>
</dbReference>
<dbReference type="eggNOG" id="arCOG00524">
    <property type="taxonomic scope" value="Archaea"/>
</dbReference>
<keyword evidence="1" id="KW-0812">Transmembrane</keyword>
<evidence type="ECO:0000256" key="1">
    <source>
        <dbReference type="SAM" id="Phobius"/>
    </source>
</evidence>
<sequence length="188" mass="19368">MRLKDIVVAVVAILVLAVLAAFAAMGFVLMDGMSYTATGHETLSPAGAESGRALVVYDPGITGRAKDAAATIAGDLQAKGYAVDLCGIRSAGAWRTSGYDVIVAGGPVYVGNASGSVRSYLSTLKADEGTRLGVFGTGGTDLGSDDPAIVRKDVASVDTSLEIKAAMKLLEYDDADEKCAVFVEELLR</sequence>
<dbReference type="InterPro" id="IPR029039">
    <property type="entry name" value="Flavoprotein-like_sf"/>
</dbReference>
<keyword evidence="1" id="KW-1133">Transmembrane helix</keyword>
<dbReference type="Proteomes" id="UP000001882">
    <property type="component" value="Chromosome"/>
</dbReference>
<proteinExistence type="predicted"/>